<feature type="region of interest" description="Disordered" evidence="6">
    <location>
        <begin position="628"/>
        <end position="712"/>
    </location>
</feature>
<dbReference type="Gene3D" id="3.30.420.40">
    <property type="match status" value="2"/>
</dbReference>
<dbReference type="GO" id="GO:0140662">
    <property type="term" value="F:ATP-dependent protein folding chaperone"/>
    <property type="evidence" value="ECO:0007669"/>
    <property type="project" value="InterPro"/>
</dbReference>
<evidence type="ECO:0000313" key="9">
    <source>
        <dbReference type="Proteomes" id="UP000195570"/>
    </source>
</evidence>
<evidence type="ECO:0000256" key="5">
    <source>
        <dbReference type="ARBA" id="ARBA00023186"/>
    </source>
</evidence>
<dbReference type="GeneID" id="92377709"/>
<dbReference type="Gene3D" id="3.90.640.10">
    <property type="entry name" value="Actin, Chain A, domain 4"/>
    <property type="match status" value="1"/>
</dbReference>
<feature type="compositionally biased region" description="Low complexity" evidence="6">
    <location>
        <begin position="665"/>
        <end position="676"/>
    </location>
</feature>
<keyword evidence="8" id="KW-0346">Stress response</keyword>
<evidence type="ECO:0000256" key="3">
    <source>
        <dbReference type="ARBA" id="ARBA00022741"/>
    </source>
</evidence>
<evidence type="ECO:0000313" key="8">
    <source>
        <dbReference type="EMBL" id="SCU72193.1"/>
    </source>
</evidence>
<keyword evidence="3" id="KW-0547">Nucleotide-binding</keyword>
<keyword evidence="4" id="KW-0067">ATP-binding</keyword>
<dbReference type="PANTHER" id="PTHR45639:SF3">
    <property type="entry name" value="HYPOXIA UP-REGULATED PROTEIN 1"/>
    <property type="match status" value="1"/>
</dbReference>
<dbReference type="InterPro" id="IPR013126">
    <property type="entry name" value="Hsp_70_fam"/>
</dbReference>
<dbReference type="Pfam" id="PF00012">
    <property type="entry name" value="HSP70"/>
    <property type="match status" value="1"/>
</dbReference>
<dbReference type="GO" id="GO:0005788">
    <property type="term" value="C:endoplasmic reticulum lumen"/>
    <property type="evidence" value="ECO:0007669"/>
    <property type="project" value="UniProtKB-SubCell"/>
</dbReference>
<protein>
    <submittedName>
        <fullName evidence="8">Heat shock protein, putative</fullName>
    </submittedName>
</protein>
<keyword evidence="9" id="KW-1185">Reference proteome</keyword>
<dbReference type="SUPFAM" id="SSF53067">
    <property type="entry name" value="Actin-like ATPase domain"/>
    <property type="match status" value="2"/>
</dbReference>
<comment type="subcellular location">
    <subcellularLocation>
        <location evidence="1">Endoplasmic reticulum lumen</location>
    </subcellularLocation>
</comment>
<evidence type="ECO:0000256" key="2">
    <source>
        <dbReference type="ARBA" id="ARBA00022729"/>
    </source>
</evidence>
<dbReference type="GO" id="GO:0005524">
    <property type="term" value="F:ATP binding"/>
    <property type="evidence" value="ECO:0007669"/>
    <property type="project" value="UniProtKB-KW"/>
</dbReference>
<dbReference type="PANTHER" id="PTHR45639">
    <property type="entry name" value="HSC70CB, ISOFORM G-RELATED"/>
    <property type="match status" value="1"/>
</dbReference>
<keyword evidence="5" id="KW-0143">Chaperone</keyword>
<name>A0A1G4IIP3_TRYEQ</name>
<dbReference type="PROSITE" id="PS01036">
    <property type="entry name" value="HSP70_3"/>
    <property type="match status" value="1"/>
</dbReference>
<evidence type="ECO:0000256" key="4">
    <source>
        <dbReference type="ARBA" id="ARBA00022840"/>
    </source>
</evidence>
<accession>A0A1G4IIP3</accession>
<sequence length="835" mass="91118">MSMLCLAQWALLLVLCLVGCCCTVSGGSEVLAVDIGADWAKGATRVIGGSTAPRASIVLNDQTNRKSPQCIAFRIVPNAGNDTLRSVERLFAEEARSLEPRFPQQSICGPSLLAGLIVSKEISAGQKHHEQTGNQRSEREGVISFSDTDRFTYVVVPQIRRKSAVVRITPGGSSEGTTTAPIEFTVEELIGMILGHMKRSAERSLDGAPVRHLVLVVPTSSSLAYRQAMVDAAAVVGLRTIRLVHGSAAAATQLAHLNTETLFRGHPSNTTERKYAMIYDMGSSKTEVAVFRFTPATARDDFGTVTLVASATNHTLGGRSFDRCLARYVERNLFPAAKPTPVTPVLDRKPVTATTRRAVVSLLRAVNAARERLSVNQNVPFVVPGVREDGGDFIANISRAQFEEACGELFNEAVRLRDHAITQTNGTVRSLNELVRLELIGGATRMPKLQERLSEGYGKPADRTLNSDEAVVSGAALMIHDTLSRIRVMESLTNDIYFTASPPIKESNETKPHRNLLFAKRNTTVPAARSLIFPNRTADFTLTLHDGNGRYSRSVLVSGVSGSMNAAREKEKEMSTERANKVTKTSVVLRQVEVVVEVVLSRSGLPYVAGSYVHARYAEQVTVLPSVKKTGDNETTAQKDENNNPSQNETDTTSTISPGREKRSGGSPSAANSNSAKMQNSRADEAKENETPTGDEILEVNERDAGTGGKNNNAKVRHFALRFPLNNTPAPSSTSQGGVNMNKEEALAARNRLRALQRLDDERLRRSGLLNDVESLLLHYKSLDAWSAQQSDDNSNDWRSVVKDVSRWFEEVGGDVNVTELQKQYQRLKDLKLGE</sequence>
<dbReference type="AlphaFoldDB" id="A0A1G4IIP3"/>
<feature type="compositionally biased region" description="Basic and acidic residues" evidence="6">
    <location>
        <begin position="629"/>
        <end position="642"/>
    </location>
</feature>
<dbReference type="VEuPathDB" id="TriTrypDB:TEOVI_000376900"/>
<evidence type="ECO:0000256" key="6">
    <source>
        <dbReference type="SAM" id="MobiDB-lite"/>
    </source>
</evidence>
<dbReference type="RefSeq" id="XP_067082723.1">
    <property type="nucleotide sequence ID" value="XM_067226622.1"/>
</dbReference>
<organism evidence="8 9">
    <name type="scientific">Trypanosoma equiperdum</name>
    <dbReference type="NCBI Taxonomy" id="5694"/>
    <lineage>
        <taxon>Eukaryota</taxon>
        <taxon>Discoba</taxon>
        <taxon>Euglenozoa</taxon>
        <taxon>Kinetoplastea</taxon>
        <taxon>Metakinetoplastina</taxon>
        <taxon>Trypanosomatida</taxon>
        <taxon>Trypanosomatidae</taxon>
        <taxon>Trypanosoma</taxon>
    </lineage>
</organism>
<evidence type="ECO:0000256" key="1">
    <source>
        <dbReference type="ARBA" id="ARBA00004319"/>
    </source>
</evidence>
<feature type="chain" id="PRO_5009235671" evidence="7">
    <location>
        <begin position="28"/>
        <end position="835"/>
    </location>
</feature>
<dbReference type="InterPro" id="IPR018181">
    <property type="entry name" value="Heat_shock_70_CS"/>
</dbReference>
<feature type="signal peptide" evidence="7">
    <location>
        <begin position="1"/>
        <end position="27"/>
    </location>
</feature>
<gene>
    <name evidence="8" type="ORF">TEOVI_000376900</name>
</gene>
<dbReference type="Proteomes" id="UP000195570">
    <property type="component" value="Unassembled WGS sequence"/>
</dbReference>
<dbReference type="Gene3D" id="3.30.30.30">
    <property type="match status" value="1"/>
</dbReference>
<keyword evidence="2 7" id="KW-0732">Signal</keyword>
<feature type="compositionally biased region" description="Polar residues" evidence="6">
    <location>
        <begin position="643"/>
        <end position="657"/>
    </location>
</feature>
<dbReference type="EMBL" id="CZPT02001821">
    <property type="protein sequence ID" value="SCU72193.1"/>
    <property type="molecule type" value="Genomic_DNA"/>
</dbReference>
<dbReference type="GO" id="GO:0034663">
    <property type="term" value="C:endoplasmic reticulum chaperone complex"/>
    <property type="evidence" value="ECO:0007669"/>
    <property type="project" value="TreeGrafter"/>
</dbReference>
<dbReference type="GO" id="GO:0030968">
    <property type="term" value="P:endoplasmic reticulum unfolded protein response"/>
    <property type="evidence" value="ECO:0007669"/>
    <property type="project" value="TreeGrafter"/>
</dbReference>
<proteinExistence type="predicted"/>
<dbReference type="InterPro" id="IPR043129">
    <property type="entry name" value="ATPase_NBD"/>
</dbReference>
<comment type="caution">
    <text evidence="8">The sequence shown here is derived from an EMBL/GenBank/DDBJ whole genome shotgun (WGS) entry which is preliminary data.</text>
</comment>
<evidence type="ECO:0000256" key="7">
    <source>
        <dbReference type="SAM" id="SignalP"/>
    </source>
</evidence>
<reference evidence="8" key="1">
    <citation type="submission" date="2016-09" db="EMBL/GenBank/DDBJ databases">
        <authorList>
            <person name="Hebert L."/>
            <person name="Moumen B."/>
        </authorList>
    </citation>
    <scope>NUCLEOTIDE SEQUENCE [LARGE SCALE GENOMIC DNA]</scope>
    <source>
        <strain evidence="8">OVI</strain>
    </source>
</reference>